<feature type="region of interest" description="Disordered" evidence="1">
    <location>
        <begin position="85"/>
        <end position="116"/>
    </location>
</feature>
<dbReference type="InParanoid" id="A0A165FC99"/>
<reference evidence="2 3" key="1">
    <citation type="journal article" date="2016" name="Mol. Biol. Evol.">
        <title>Comparative Genomics of Early-Diverging Mushroom-Forming Fungi Provides Insights into the Origins of Lignocellulose Decay Capabilities.</title>
        <authorList>
            <person name="Nagy L.G."/>
            <person name="Riley R."/>
            <person name="Tritt A."/>
            <person name="Adam C."/>
            <person name="Daum C."/>
            <person name="Floudas D."/>
            <person name="Sun H."/>
            <person name="Yadav J.S."/>
            <person name="Pangilinan J."/>
            <person name="Larsson K.H."/>
            <person name="Matsuura K."/>
            <person name="Barry K."/>
            <person name="Labutti K."/>
            <person name="Kuo R."/>
            <person name="Ohm R.A."/>
            <person name="Bhattacharya S.S."/>
            <person name="Shirouzu T."/>
            <person name="Yoshinaga Y."/>
            <person name="Martin F.M."/>
            <person name="Grigoriev I.V."/>
            <person name="Hibbett D.S."/>
        </authorList>
    </citation>
    <scope>NUCLEOTIDE SEQUENCE [LARGE SCALE GENOMIC DNA]</scope>
    <source>
        <strain evidence="2 3">HHB12029</strain>
    </source>
</reference>
<keyword evidence="3" id="KW-1185">Reference proteome</keyword>
<dbReference type="EMBL" id="KV426091">
    <property type="protein sequence ID" value="KZV88757.1"/>
    <property type="molecule type" value="Genomic_DNA"/>
</dbReference>
<evidence type="ECO:0000313" key="3">
    <source>
        <dbReference type="Proteomes" id="UP000077266"/>
    </source>
</evidence>
<organism evidence="2 3">
    <name type="scientific">Exidia glandulosa HHB12029</name>
    <dbReference type="NCBI Taxonomy" id="1314781"/>
    <lineage>
        <taxon>Eukaryota</taxon>
        <taxon>Fungi</taxon>
        <taxon>Dikarya</taxon>
        <taxon>Basidiomycota</taxon>
        <taxon>Agaricomycotina</taxon>
        <taxon>Agaricomycetes</taxon>
        <taxon>Auriculariales</taxon>
        <taxon>Exidiaceae</taxon>
        <taxon>Exidia</taxon>
    </lineage>
</organism>
<feature type="region of interest" description="Disordered" evidence="1">
    <location>
        <begin position="151"/>
        <end position="173"/>
    </location>
</feature>
<gene>
    <name evidence="2" type="ORF">EXIGLDRAFT_722409</name>
</gene>
<sequence>MNDPVLPARTKKRMHKADILSEQHRVAAQMQHPGAGVADTWQTLSRLALDVDVLAGLQSVKATRESMQLQLAQLEEQRAKTQQALEEEVKRKEKETRLRLEREEARRQQRQESRDEAVFEREYTAWLTRREMNKTEQHEAVPRERPRMYNALAQGANFARGGKSSAACSEDER</sequence>
<feature type="compositionally biased region" description="Basic and acidic residues" evidence="1">
    <location>
        <begin position="87"/>
        <end position="116"/>
    </location>
</feature>
<protein>
    <submittedName>
        <fullName evidence="2">Uncharacterized protein</fullName>
    </submittedName>
</protein>
<dbReference type="AlphaFoldDB" id="A0A165FC99"/>
<proteinExistence type="predicted"/>
<dbReference type="Proteomes" id="UP000077266">
    <property type="component" value="Unassembled WGS sequence"/>
</dbReference>
<accession>A0A165FC99</accession>
<name>A0A165FC99_EXIGL</name>
<evidence type="ECO:0000256" key="1">
    <source>
        <dbReference type="SAM" id="MobiDB-lite"/>
    </source>
</evidence>
<evidence type="ECO:0000313" key="2">
    <source>
        <dbReference type="EMBL" id="KZV88757.1"/>
    </source>
</evidence>